<evidence type="ECO:0000313" key="2">
    <source>
        <dbReference type="Proteomes" id="UP000034637"/>
    </source>
</evidence>
<name>A0A0G1X9G1_9BACT</name>
<accession>A0A0G1X9G1</accession>
<dbReference type="AlphaFoldDB" id="A0A0G1X9G1"/>
<protein>
    <recommendedName>
        <fullName evidence="3">LamG-like jellyroll fold domain-containing protein</fullName>
    </recommendedName>
</protein>
<feature type="non-terminal residue" evidence="1">
    <location>
        <position position="1"/>
    </location>
</feature>
<comment type="caution">
    <text evidence="1">The sequence shown here is derived from an EMBL/GenBank/DDBJ whole genome shotgun (WGS) entry which is preliminary data.</text>
</comment>
<dbReference type="SUPFAM" id="SSF49899">
    <property type="entry name" value="Concanavalin A-like lectins/glucanases"/>
    <property type="match status" value="1"/>
</dbReference>
<dbReference type="EMBL" id="LCPP01000035">
    <property type="protein sequence ID" value="KKU99193.1"/>
    <property type="molecule type" value="Genomic_DNA"/>
</dbReference>
<dbReference type="Gene3D" id="2.60.120.200">
    <property type="match status" value="1"/>
</dbReference>
<evidence type="ECO:0008006" key="3">
    <source>
        <dbReference type="Google" id="ProtNLM"/>
    </source>
</evidence>
<organism evidence="1 2">
    <name type="scientific">Candidatus Amesbacteria bacterium GW2011_GWA1_48_9</name>
    <dbReference type="NCBI Taxonomy" id="1618355"/>
    <lineage>
        <taxon>Bacteria</taxon>
        <taxon>Candidatus Amesiibacteriota</taxon>
    </lineage>
</organism>
<evidence type="ECO:0000313" key="1">
    <source>
        <dbReference type="EMBL" id="KKU99193.1"/>
    </source>
</evidence>
<dbReference type="Proteomes" id="UP000034637">
    <property type="component" value="Unassembled WGS sequence"/>
</dbReference>
<reference evidence="1 2" key="1">
    <citation type="journal article" date="2015" name="Nature">
        <title>rRNA introns, odd ribosomes, and small enigmatic genomes across a large radiation of phyla.</title>
        <authorList>
            <person name="Brown C.T."/>
            <person name="Hug L.A."/>
            <person name="Thomas B.C."/>
            <person name="Sharon I."/>
            <person name="Castelle C.J."/>
            <person name="Singh A."/>
            <person name="Wilkins M.J."/>
            <person name="Williams K.H."/>
            <person name="Banfield J.F."/>
        </authorList>
    </citation>
    <scope>NUCLEOTIDE SEQUENCE [LARGE SCALE GENOMIC DNA]</scope>
</reference>
<proteinExistence type="predicted"/>
<sequence>NGQIDDVKIFNYALTAQQVKTVYNEGAVRFAPLTGSP</sequence>
<gene>
    <name evidence="1" type="ORF">UY33_C0035G0016</name>
</gene>
<dbReference type="InterPro" id="IPR013320">
    <property type="entry name" value="ConA-like_dom_sf"/>
</dbReference>